<dbReference type="Proteomes" id="UP000285326">
    <property type="component" value="Unassembled WGS sequence"/>
</dbReference>
<reference evidence="8 9" key="1">
    <citation type="journal article" date="2018" name="BMC Genomics">
        <title>Comparative genome analyses reveal sequence features reflecting distinct modes of host-adaptation between dicot and monocot powdery mildew.</title>
        <authorList>
            <person name="Wu Y."/>
            <person name="Ma X."/>
            <person name="Pan Z."/>
            <person name="Kale S.D."/>
            <person name="Song Y."/>
            <person name="King H."/>
            <person name="Zhang Q."/>
            <person name="Presley C."/>
            <person name="Deng X."/>
            <person name="Wei C.I."/>
            <person name="Xiao S."/>
        </authorList>
    </citation>
    <scope>NUCLEOTIDE SEQUENCE [LARGE SCALE GENOMIC DNA]</scope>
    <source>
        <strain evidence="8">UMSG1</strain>
    </source>
</reference>
<dbReference type="InterPro" id="IPR007219">
    <property type="entry name" value="XnlR_reg_dom"/>
</dbReference>
<dbReference type="GO" id="GO:0000981">
    <property type="term" value="F:DNA-binding transcription factor activity, RNA polymerase II-specific"/>
    <property type="evidence" value="ECO:0007669"/>
    <property type="project" value="InterPro"/>
</dbReference>
<dbReference type="GO" id="GO:0008270">
    <property type="term" value="F:zinc ion binding"/>
    <property type="evidence" value="ECO:0007669"/>
    <property type="project" value="InterPro"/>
</dbReference>
<evidence type="ECO:0000256" key="4">
    <source>
        <dbReference type="ARBA" id="ARBA00023163"/>
    </source>
</evidence>
<dbReference type="SMART" id="SM00066">
    <property type="entry name" value="GAL4"/>
    <property type="match status" value="1"/>
</dbReference>
<accession>A0A420IE87</accession>
<feature type="compositionally biased region" description="Polar residues" evidence="6">
    <location>
        <begin position="1"/>
        <end position="16"/>
    </location>
</feature>
<dbReference type="Pfam" id="PF04082">
    <property type="entry name" value="Fungal_trans"/>
    <property type="match status" value="1"/>
</dbReference>
<organism evidence="8 9">
    <name type="scientific">Golovinomyces cichoracearum</name>
    <dbReference type="NCBI Taxonomy" id="62708"/>
    <lineage>
        <taxon>Eukaryota</taxon>
        <taxon>Fungi</taxon>
        <taxon>Dikarya</taxon>
        <taxon>Ascomycota</taxon>
        <taxon>Pezizomycotina</taxon>
        <taxon>Leotiomycetes</taxon>
        <taxon>Erysiphales</taxon>
        <taxon>Erysiphaceae</taxon>
        <taxon>Golovinomyces</taxon>
    </lineage>
</organism>
<dbReference type="SMART" id="SM00906">
    <property type="entry name" value="Fungal_trans"/>
    <property type="match status" value="1"/>
</dbReference>
<evidence type="ECO:0000256" key="5">
    <source>
        <dbReference type="ARBA" id="ARBA00023242"/>
    </source>
</evidence>
<dbReference type="InterPro" id="IPR050815">
    <property type="entry name" value="TF_fung"/>
</dbReference>
<dbReference type="InterPro" id="IPR001138">
    <property type="entry name" value="Zn2Cys6_DnaBD"/>
</dbReference>
<dbReference type="GO" id="GO:0006351">
    <property type="term" value="P:DNA-templated transcription"/>
    <property type="evidence" value="ECO:0007669"/>
    <property type="project" value="InterPro"/>
</dbReference>
<keyword evidence="4" id="KW-0804">Transcription</keyword>
<keyword evidence="5" id="KW-0539">Nucleus</keyword>
<keyword evidence="2" id="KW-0479">Metal-binding</keyword>
<dbReference type="GO" id="GO:0003677">
    <property type="term" value="F:DNA binding"/>
    <property type="evidence" value="ECO:0007669"/>
    <property type="project" value="InterPro"/>
</dbReference>
<dbReference type="Pfam" id="PF00172">
    <property type="entry name" value="Zn_clus"/>
    <property type="match status" value="1"/>
</dbReference>
<evidence type="ECO:0000313" key="9">
    <source>
        <dbReference type="Proteomes" id="UP000285326"/>
    </source>
</evidence>
<gene>
    <name evidence="8" type="ORF">GcM1_246061</name>
</gene>
<sequence>MEVTTHQLDSSAQGSQKGPEKTISCVSCRKRKLKCDRMKPKCGTCVRLRHECEYPTRRRNVGTKRRNYKEIEARLVEVESLLVANRKYEVTSPNSTDPRPQTEWNMGMGMGMDMNMEIRHEPILGSFETAQPVNSFAHLATTVETPVNEINGQLLSSGLQEQLPPQDMIDELYEIYFASYHPTMPIIHRARFYMSLNRAPHARPPICLSYAMWTLAASLSPKYNACEEVFYERTRRYLEMAEMKGHGESFVSLNHAQTWGLVCNYEARKMYFSRSWMSTGRMVRLTQMLGLWRLDHDEADTKDYLPPTKDWLELEERRRTFWAAFYSDRFASSGSGWPMIIQEHEVQIVRPFLEIYTNLWQIFTDLPASEEAFESGIKEKTTSLAQALTAEGSSRLSNYGGVLLTAAYFGHFFQHVRGTGPSNHPEDIQNGEFWKRHRKMENSLNNTFIYLPESLRLPAGRRDMNVIFMHMNIQASIIGLHRTAVATANRYSVDKMVVRQCRARTFIAAEEIVSILQLTCNEDAPRMVPWVGFCLYVAAGIFLEDIKTDTPNPRSFSNFDKILNAMRVLSTHHSLIKSFLTQCELDMDSYGKNRFGRDFSEDPDILAESKGIPITVADMQALLIHPPDKMGKSPSLSKDFVTAEKAISNADPYSPSGSSAVIPKSGTPSSGISLSMPAPEFPSWESRVETNNARFDDVTYHSKYASTEHAVSNGYFDYTHTPPNPNIRTDASNISPHRFPYEQTSPINYAKPVNCLPIQENLIAEGYHILNDWTMTGGINQINHNFANTDGVPSWIQPENQPAGLARDNRTGS</sequence>
<evidence type="ECO:0000256" key="6">
    <source>
        <dbReference type="SAM" id="MobiDB-lite"/>
    </source>
</evidence>
<dbReference type="PANTHER" id="PTHR47338">
    <property type="entry name" value="ZN(II)2CYS6 TRANSCRIPTION FACTOR (EUROFUNG)-RELATED"/>
    <property type="match status" value="1"/>
</dbReference>
<feature type="region of interest" description="Disordered" evidence="6">
    <location>
        <begin position="794"/>
        <end position="813"/>
    </location>
</feature>
<feature type="region of interest" description="Disordered" evidence="6">
    <location>
        <begin position="648"/>
        <end position="674"/>
    </location>
</feature>
<dbReference type="AlphaFoldDB" id="A0A420IE87"/>
<dbReference type="CDD" id="cd12148">
    <property type="entry name" value="fungal_TF_MHR"/>
    <property type="match status" value="1"/>
</dbReference>
<proteinExistence type="predicted"/>
<dbReference type="EMBL" id="MCBS01024669">
    <property type="protein sequence ID" value="RKF72849.1"/>
    <property type="molecule type" value="Genomic_DNA"/>
</dbReference>
<dbReference type="PROSITE" id="PS50048">
    <property type="entry name" value="ZN2_CY6_FUNGAL_2"/>
    <property type="match status" value="1"/>
</dbReference>
<evidence type="ECO:0000313" key="8">
    <source>
        <dbReference type="EMBL" id="RKF72849.1"/>
    </source>
</evidence>
<evidence type="ECO:0000256" key="2">
    <source>
        <dbReference type="ARBA" id="ARBA00022723"/>
    </source>
</evidence>
<dbReference type="CDD" id="cd00067">
    <property type="entry name" value="GAL4"/>
    <property type="match status" value="1"/>
</dbReference>
<name>A0A420IE87_9PEZI</name>
<protein>
    <submittedName>
        <fullName evidence="8">Citrinin biosynthesis transcriptional activator mrl3</fullName>
    </submittedName>
</protein>
<comment type="caution">
    <text evidence="8">The sequence shown here is derived from an EMBL/GenBank/DDBJ whole genome shotgun (WGS) entry which is preliminary data.</text>
</comment>
<evidence type="ECO:0000256" key="1">
    <source>
        <dbReference type="ARBA" id="ARBA00004123"/>
    </source>
</evidence>
<evidence type="ECO:0000256" key="3">
    <source>
        <dbReference type="ARBA" id="ARBA00023015"/>
    </source>
</evidence>
<evidence type="ECO:0000259" key="7">
    <source>
        <dbReference type="PROSITE" id="PS50048"/>
    </source>
</evidence>
<dbReference type="SUPFAM" id="SSF57701">
    <property type="entry name" value="Zn2/Cys6 DNA-binding domain"/>
    <property type="match status" value="1"/>
</dbReference>
<dbReference type="PROSITE" id="PS00463">
    <property type="entry name" value="ZN2_CY6_FUNGAL_1"/>
    <property type="match status" value="1"/>
</dbReference>
<dbReference type="GO" id="GO:0005634">
    <property type="term" value="C:nucleus"/>
    <property type="evidence" value="ECO:0007669"/>
    <property type="project" value="UniProtKB-SubCell"/>
</dbReference>
<dbReference type="PANTHER" id="PTHR47338:SF10">
    <property type="entry name" value="TRANSCRIPTION FACTOR DOMAIN-CONTAINING PROTEIN-RELATED"/>
    <property type="match status" value="1"/>
</dbReference>
<keyword evidence="3" id="KW-0805">Transcription regulation</keyword>
<feature type="domain" description="Zn(2)-C6 fungal-type" evidence="7">
    <location>
        <begin position="24"/>
        <end position="54"/>
    </location>
</feature>
<feature type="region of interest" description="Disordered" evidence="6">
    <location>
        <begin position="1"/>
        <end position="21"/>
    </location>
</feature>
<dbReference type="InterPro" id="IPR036864">
    <property type="entry name" value="Zn2-C6_fun-type_DNA-bd_sf"/>
</dbReference>
<comment type="subcellular location">
    <subcellularLocation>
        <location evidence="1">Nucleus</location>
    </subcellularLocation>
</comment>
<dbReference type="Gene3D" id="4.10.240.10">
    <property type="entry name" value="Zn(2)-C6 fungal-type DNA-binding domain"/>
    <property type="match status" value="1"/>
</dbReference>